<protein>
    <submittedName>
        <fullName evidence="3">Uncharacterized protein</fullName>
    </submittedName>
</protein>
<reference evidence="3" key="2">
    <citation type="submission" date="2020-06" db="EMBL/GenBank/DDBJ databases">
        <title>Helianthus annuus Genome sequencing and assembly Release 2.</title>
        <authorList>
            <person name="Gouzy J."/>
            <person name="Langlade N."/>
            <person name="Munos S."/>
        </authorList>
    </citation>
    <scope>NUCLEOTIDE SEQUENCE</scope>
    <source>
        <tissue evidence="3">Leaves</tissue>
    </source>
</reference>
<dbReference type="AlphaFoldDB" id="A0A9K3DKS1"/>
<comment type="caution">
    <text evidence="3">The sequence shown here is derived from an EMBL/GenBank/DDBJ whole genome shotgun (WGS) entry which is preliminary data.</text>
</comment>
<evidence type="ECO:0000256" key="1">
    <source>
        <dbReference type="SAM" id="Coils"/>
    </source>
</evidence>
<feature type="coiled-coil region" evidence="1">
    <location>
        <begin position="77"/>
        <end position="125"/>
    </location>
</feature>
<sequence>MSRKASKSASKFSVTDLDNVRSSKKKLPASPTASIPKAPSKGRGGKKRKASEAEDLQGLYLIRHQFLEYFNNKFAEIEDYVGNVEEQDRKIADLQQVALLKDLKIADLQKDLQNAKNETAKVLINADYEKHEITQDAKVSTAIAMYKTKLQMALEAQDPDFDRSTWDVEGWKARQAELDDEEEA</sequence>
<accession>A0A9K3DKS1</accession>
<dbReference type="Proteomes" id="UP000215914">
    <property type="component" value="Unassembled WGS sequence"/>
</dbReference>
<keyword evidence="4" id="KW-1185">Reference proteome</keyword>
<evidence type="ECO:0000256" key="2">
    <source>
        <dbReference type="SAM" id="MobiDB-lite"/>
    </source>
</evidence>
<evidence type="ECO:0000313" key="4">
    <source>
        <dbReference type="Proteomes" id="UP000215914"/>
    </source>
</evidence>
<gene>
    <name evidence="3" type="ORF">HanXRQr2_Chr17g0815061</name>
</gene>
<feature type="region of interest" description="Disordered" evidence="2">
    <location>
        <begin position="1"/>
        <end position="51"/>
    </location>
</feature>
<keyword evidence="1" id="KW-0175">Coiled coil</keyword>
<proteinExistence type="predicted"/>
<reference evidence="3" key="1">
    <citation type="journal article" date="2017" name="Nature">
        <title>The sunflower genome provides insights into oil metabolism, flowering and Asterid evolution.</title>
        <authorList>
            <person name="Badouin H."/>
            <person name="Gouzy J."/>
            <person name="Grassa C.J."/>
            <person name="Murat F."/>
            <person name="Staton S.E."/>
            <person name="Cottret L."/>
            <person name="Lelandais-Briere C."/>
            <person name="Owens G.L."/>
            <person name="Carrere S."/>
            <person name="Mayjonade B."/>
            <person name="Legrand L."/>
            <person name="Gill N."/>
            <person name="Kane N.C."/>
            <person name="Bowers J.E."/>
            <person name="Hubner S."/>
            <person name="Bellec A."/>
            <person name="Berard A."/>
            <person name="Berges H."/>
            <person name="Blanchet N."/>
            <person name="Boniface M.C."/>
            <person name="Brunel D."/>
            <person name="Catrice O."/>
            <person name="Chaidir N."/>
            <person name="Claudel C."/>
            <person name="Donnadieu C."/>
            <person name="Faraut T."/>
            <person name="Fievet G."/>
            <person name="Helmstetter N."/>
            <person name="King M."/>
            <person name="Knapp S.J."/>
            <person name="Lai Z."/>
            <person name="Le Paslier M.C."/>
            <person name="Lippi Y."/>
            <person name="Lorenzon L."/>
            <person name="Mandel J.R."/>
            <person name="Marage G."/>
            <person name="Marchand G."/>
            <person name="Marquand E."/>
            <person name="Bret-Mestries E."/>
            <person name="Morien E."/>
            <person name="Nambeesan S."/>
            <person name="Nguyen T."/>
            <person name="Pegot-Espagnet P."/>
            <person name="Pouilly N."/>
            <person name="Raftis F."/>
            <person name="Sallet E."/>
            <person name="Schiex T."/>
            <person name="Thomas J."/>
            <person name="Vandecasteele C."/>
            <person name="Vares D."/>
            <person name="Vear F."/>
            <person name="Vautrin S."/>
            <person name="Crespi M."/>
            <person name="Mangin B."/>
            <person name="Burke J.M."/>
            <person name="Salse J."/>
            <person name="Munos S."/>
            <person name="Vincourt P."/>
            <person name="Rieseberg L.H."/>
            <person name="Langlade N.B."/>
        </authorList>
    </citation>
    <scope>NUCLEOTIDE SEQUENCE</scope>
    <source>
        <tissue evidence="3">Leaves</tissue>
    </source>
</reference>
<name>A0A9K3DKS1_HELAN</name>
<dbReference type="Gramene" id="mRNA:HanXRQr2_Chr17g0815061">
    <property type="protein sequence ID" value="mRNA:HanXRQr2_Chr17g0815061"/>
    <property type="gene ID" value="HanXRQr2_Chr17g0815061"/>
</dbReference>
<evidence type="ECO:0000313" key="3">
    <source>
        <dbReference type="EMBL" id="KAF5756469.1"/>
    </source>
</evidence>
<dbReference type="EMBL" id="MNCJ02000332">
    <property type="protein sequence ID" value="KAF5756469.1"/>
    <property type="molecule type" value="Genomic_DNA"/>
</dbReference>
<organism evidence="3 4">
    <name type="scientific">Helianthus annuus</name>
    <name type="common">Common sunflower</name>
    <dbReference type="NCBI Taxonomy" id="4232"/>
    <lineage>
        <taxon>Eukaryota</taxon>
        <taxon>Viridiplantae</taxon>
        <taxon>Streptophyta</taxon>
        <taxon>Embryophyta</taxon>
        <taxon>Tracheophyta</taxon>
        <taxon>Spermatophyta</taxon>
        <taxon>Magnoliopsida</taxon>
        <taxon>eudicotyledons</taxon>
        <taxon>Gunneridae</taxon>
        <taxon>Pentapetalae</taxon>
        <taxon>asterids</taxon>
        <taxon>campanulids</taxon>
        <taxon>Asterales</taxon>
        <taxon>Asteraceae</taxon>
        <taxon>Asteroideae</taxon>
        <taxon>Heliantheae alliance</taxon>
        <taxon>Heliantheae</taxon>
        <taxon>Helianthus</taxon>
    </lineage>
</organism>